<keyword evidence="2" id="KW-1185">Reference proteome</keyword>
<evidence type="ECO:0000313" key="1">
    <source>
        <dbReference type="EMBL" id="CAK9879209.1"/>
    </source>
</evidence>
<evidence type="ECO:0000313" key="2">
    <source>
        <dbReference type="Proteomes" id="UP001497522"/>
    </source>
</evidence>
<proteinExistence type="predicted"/>
<gene>
    <name evidence="1" type="ORF">CSSPJE1EN2_LOCUS20773</name>
</gene>
<sequence>MSEMEESSAISLAPFDVLCRKDSAVYKNLTTVDLEVLLTQTILQTSSPQNLSPWTEEGFSVAVLISWLLDARDSLCVLTYGLQCFQVLWLTCESVGDIWKFEASPTAAARERSINGRGFRRSKLAFALVSVFVSGRGISIRPNSPLLACPKLGSLVLTNPTILSLDARSTLTLTSSSLREFTTVC</sequence>
<dbReference type="EMBL" id="OZ023708">
    <property type="protein sequence ID" value="CAK9879209.1"/>
    <property type="molecule type" value="Genomic_DNA"/>
</dbReference>
<protein>
    <submittedName>
        <fullName evidence="1">Uncharacterized protein</fullName>
    </submittedName>
</protein>
<dbReference type="Proteomes" id="UP001497522">
    <property type="component" value="Chromosome 7"/>
</dbReference>
<organism evidence="1 2">
    <name type="scientific">Sphagnum jensenii</name>
    <dbReference type="NCBI Taxonomy" id="128206"/>
    <lineage>
        <taxon>Eukaryota</taxon>
        <taxon>Viridiplantae</taxon>
        <taxon>Streptophyta</taxon>
        <taxon>Embryophyta</taxon>
        <taxon>Bryophyta</taxon>
        <taxon>Sphagnophytina</taxon>
        <taxon>Sphagnopsida</taxon>
        <taxon>Sphagnales</taxon>
        <taxon>Sphagnaceae</taxon>
        <taxon>Sphagnum</taxon>
    </lineage>
</organism>
<reference evidence="1" key="1">
    <citation type="submission" date="2024-03" db="EMBL/GenBank/DDBJ databases">
        <authorList>
            <consortium name="ELIXIR-Norway"/>
            <consortium name="Elixir Norway"/>
        </authorList>
    </citation>
    <scope>NUCLEOTIDE SEQUENCE</scope>
</reference>
<name>A0ABP1BSG7_9BRYO</name>
<accession>A0ABP1BSG7</accession>